<dbReference type="Proteomes" id="UP000028492">
    <property type="component" value="Chromosome"/>
</dbReference>
<evidence type="ECO:0000259" key="4">
    <source>
        <dbReference type="PROSITE" id="PS50995"/>
    </source>
</evidence>
<evidence type="ECO:0000256" key="3">
    <source>
        <dbReference type="ARBA" id="ARBA00023163"/>
    </source>
</evidence>
<dbReference type="InterPro" id="IPR036388">
    <property type="entry name" value="WH-like_DNA-bd_sf"/>
</dbReference>
<dbReference type="SMART" id="SM00347">
    <property type="entry name" value="HTH_MARR"/>
    <property type="match status" value="1"/>
</dbReference>
<dbReference type="KEGG" id="aja:AJAP_18425"/>
<accession>A0A075UVV7</accession>
<dbReference type="STRING" id="208439.AJAP_18425"/>
<sequence length="166" mass="17801">MLRDVQKPTAAPIGVVLAKTAKSVGRAFDQALAADGGSQPVWQILITLKTRRVANQRELAAAVGIQGATLTHHLNAMESAGLITRRRDPDNRRVHVVELTDEGETVFHRLAKAAIAHDKRILAGFSDEEITTLAGLLSRLAANVAADGIDQENSDWTHPNGDSGQD</sequence>
<dbReference type="EMBL" id="CP008953">
    <property type="protein sequence ID" value="AIG76551.1"/>
    <property type="molecule type" value="Genomic_DNA"/>
</dbReference>
<proteinExistence type="predicted"/>
<evidence type="ECO:0000256" key="2">
    <source>
        <dbReference type="ARBA" id="ARBA00023125"/>
    </source>
</evidence>
<dbReference type="eggNOG" id="COG1846">
    <property type="taxonomic scope" value="Bacteria"/>
</dbReference>
<name>A0A075UVV7_9PSEU</name>
<organism evidence="5 6">
    <name type="scientific">Amycolatopsis japonica</name>
    <dbReference type="NCBI Taxonomy" id="208439"/>
    <lineage>
        <taxon>Bacteria</taxon>
        <taxon>Bacillati</taxon>
        <taxon>Actinomycetota</taxon>
        <taxon>Actinomycetes</taxon>
        <taxon>Pseudonocardiales</taxon>
        <taxon>Pseudonocardiaceae</taxon>
        <taxon>Amycolatopsis</taxon>
        <taxon>Amycolatopsis japonica group</taxon>
    </lineage>
</organism>
<dbReference type="AlphaFoldDB" id="A0A075UVV7"/>
<reference evidence="5 6" key="1">
    <citation type="journal article" date="2014" name="J. Biotechnol.">
        <title>Complete genome sequence of the actinobacterium Amycolatopsis japonica MG417-CF17(T) (=DSM 44213T) producing (S,S)-N,N'-ethylenediaminedisuccinic acid.</title>
        <authorList>
            <person name="Stegmann E."/>
            <person name="Albersmeier A."/>
            <person name="Spohn M."/>
            <person name="Gert H."/>
            <person name="Weber T."/>
            <person name="Wohlleben W."/>
            <person name="Kalinowski J."/>
            <person name="Ruckert C."/>
        </authorList>
    </citation>
    <scope>NUCLEOTIDE SEQUENCE [LARGE SCALE GENOMIC DNA]</scope>
    <source>
        <strain evidence="6">MG417-CF17 (DSM 44213)</strain>
    </source>
</reference>
<dbReference type="Pfam" id="PF01047">
    <property type="entry name" value="MarR"/>
    <property type="match status" value="1"/>
</dbReference>
<dbReference type="PROSITE" id="PS50995">
    <property type="entry name" value="HTH_MARR_2"/>
    <property type="match status" value="1"/>
</dbReference>
<dbReference type="InterPro" id="IPR011991">
    <property type="entry name" value="ArsR-like_HTH"/>
</dbReference>
<dbReference type="GO" id="GO:0003677">
    <property type="term" value="F:DNA binding"/>
    <property type="evidence" value="ECO:0007669"/>
    <property type="project" value="UniProtKB-KW"/>
</dbReference>
<keyword evidence="1" id="KW-0805">Transcription regulation</keyword>
<dbReference type="PANTHER" id="PTHR42756">
    <property type="entry name" value="TRANSCRIPTIONAL REGULATOR, MARR"/>
    <property type="match status" value="1"/>
</dbReference>
<dbReference type="SUPFAM" id="SSF46785">
    <property type="entry name" value="Winged helix' DNA-binding domain"/>
    <property type="match status" value="1"/>
</dbReference>
<dbReference type="CDD" id="cd00090">
    <property type="entry name" value="HTH_ARSR"/>
    <property type="match status" value="1"/>
</dbReference>
<keyword evidence="3" id="KW-0804">Transcription</keyword>
<dbReference type="GO" id="GO:0003700">
    <property type="term" value="F:DNA-binding transcription factor activity"/>
    <property type="evidence" value="ECO:0007669"/>
    <property type="project" value="InterPro"/>
</dbReference>
<dbReference type="InterPro" id="IPR036390">
    <property type="entry name" value="WH_DNA-bd_sf"/>
</dbReference>
<evidence type="ECO:0000256" key="1">
    <source>
        <dbReference type="ARBA" id="ARBA00023015"/>
    </source>
</evidence>
<dbReference type="InterPro" id="IPR001845">
    <property type="entry name" value="HTH_ArsR_DNA-bd_dom"/>
</dbReference>
<dbReference type="SMART" id="SM00418">
    <property type="entry name" value="HTH_ARSR"/>
    <property type="match status" value="1"/>
</dbReference>
<keyword evidence="2" id="KW-0238">DNA-binding</keyword>
<evidence type="ECO:0000313" key="5">
    <source>
        <dbReference type="EMBL" id="AIG76551.1"/>
    </source>
</evidence>
<dbReference type="PRINTS" id="PR00598">
    <property type="entry name" value="HTHMARR"/>
</dbReference>
<dbReference type="HOGENOM" id="CLU_083287_18_2_11"/>
<evidence type="ECO:0000313" key="6">
    <source>
        <dbReference type="Proteomes" id="UP000028492"/>
    </source>
</evidence>
<feature type="domain" description="HTH marR-type" evidence="4">
    <location>
        <begin position="10"/>
        <end position="142"/>
    </location>
</feature>
<gene>
    <name evidence="5" type="ORF">AJAP_18425</name>
</gene>
<keyword evidence="6" id="KW-1185">Reference proteome</keyword>
<dbReference type="PANTHER" id="PTHR42756:SF1">
    <property type="entry name" value="TRANSCRIPTIONAL REPRESSOR OF EMRAB OPERON"/>
    <property type="match status" value="1"/>
</dbReference>
<protein>
    <recommendedName>
        <fullName evidence="4">HTH marR-type domain-containing protein</fullName>
    </recommendedName>
</protein>
<dbReference type="InterPro" id="IPR000835">
    <property type="entry name" value="HTH_MarR-typ"/>
</dbReference>
<dbReference type="Gene3D" id="1.10.10.10">
    <property type="entry name" value="Winged helix-like DNA-binding domain superfamily/Winged helix DNA-binding domain"/>
    <property type="match status" value="1"/>
</dbReference>